<dbReference type="EMBL" id="CP063849">
    <property type="protein sequence ID" value="QOY91659.1"/>
    <property type="molecule type" value="Genomic_DNA"/>
</dbReference>
<dbReference type="PANTHER" id="PTHR34069:SF2">
    <property type="entry name" value="BETA-KETOACYL-[ACYL-CARRIER-PROTEIN] SYNTHASE III"/>
    <property type="match status" value="1"/>
</dbReference>
<evidence type="ECO:0000256" key="11">
    <source>
        <dbReference type="ARBA" id="ARBA00023315"/>
    </source>
</evidence>
<evidence type="ECO:0000256" key="8">
    <source>
        <dbReference type="ARBA" id="ARBA00023098"/>
    </source>
</evidence>
<dbReference type="InterPro" id="IPR013751">
    <property type="entry name" value="ACP_syn_III_N"/>
</dbReference>
<keyword evidence="7 13" id="KW-0276">Fatty acid metabolism</keyword>
<dbReference type="EC" id="2.3.1.180" evidence="3 13"/>
<evidence type="ECO:0000256" key="6">
    <source>
        <dbReference type="ARBA" id="ARBA00022679"/>
    </source>
</evidence>
<dbReference type="HAMAP" id="MF_01815">
    <property type="entry name" value="FabH"/>
    <property type="match status" value="1"/>
</dbReference>
<dbReference type="InterPro" id="IPR004655">
    <property type="entry name" value="FabH"/>
</dbReference>
<dbReference type="NCBIfam" id="NF006829">
    <property type="entry name" value="PRK09352.1"/>
    <property type="match status" value="1"/>
</dbReference>
<gene>
    <name evidence="13" type="primary">fabH</name>
    <name evidence="16" type="ORF">IRI77_17455</name>
</gene>
<keyword evidence="6 13" id="KW-0808">Transferase</keyword>
<feature type="domain" description="Beta-ketoacyl-[acyl-carrier-protein] synthase III N-terminal" evidence="15">
    <location>
        <begin position="107"/>
        <end position="185"/>
    </location>
</feature>
<evidence type="ECO:0000256" key="2">
    <source>
        <dbReference type="ARBA" id="ARBA00008642"/>
    </source>
</evidence>
<evidence type="ECO:0000256" key="9">
    <source>
        <dbReference type="ARBA" id="ARBA00023160"/>
    </source>
</evidence>
<evidence type="ECO:0000256" key="10">
    <source>
        <dbReference type="ARBA" id="ARBA00023268"/>
    </source>
</evidence>
<comment type="catalytic activity">
    <reaction evidence="12">
        <text>malonyl-[ACP] + acetyl-CoA + H(+) = 3-oxobutanoyl-[ACP] + CO2 + CoA</text>
        <dbReference type="Rhea" id="RHEA:12080"/>
        <dbReference type="Rhea" id="RHEA-COMP:9623"/>
        <dbReference type="Rhea" id="RHEA-COMP:9625"/>
        <dbReference type="ChEBI" id="CHEBI:15378"/>
        <dbReference type="ChEBI" id="CHEBI:16526"/>
        <dbReference type="ChEBI" id="CHEBI:57287"/>
        <dbReference type="ChEBI" id="CHEBI:57288"/>
        <dbReference type="ChEBI" id="CHEBI:78449"/>
        <dbReference type="ChEBI" id="CHEBI:78450"/>
        <dbReference type="EC" id="2.3.1.180"/>
    </reaction>
    <physiologicalReaction direction="left-to-right" evidence="12">
        <dbReference type="Rhea" id="RHEA:12081"/>
    </physiologicalReaction>
</comment>
<feature type="active site" evidence="13">
    <location>
        <position position="284"/>
    </location>
</feature>
<dbReference type="InterPro" id="IPR013747">
    <property type="entry name" value="ACP_syn_III_C"/>
</dbReference>
<evidence type="ECO:0000256" key="3">
    <source>
        <dbReference type="ARBA" id="ARBA00012333"/>
    </source>
</evidence>
<dbReference type="NCBIfam" id="TIGR00747">
    <property type="entry name" value="fabH"/>
    <property type="match status" value="1"/>
</dbReference>
<evidence type="ECO:0000259" key="14">
    <source>
        <dbReference type="Pfam" id="PF08541"/>
    </source>
</evidence>
<evidence type="ECO:0000259" key="15">
    <source>
        <dbReference type="Pfam" id="PF08545"/>
    </source>
</evidence>
<evidence type="ECO:0000313" key="16">
    <source>
        <dbReference type="EMBL" id="QOY91659.1"/>
    </source>
</evidence>
<dbReference type="RefSeq" id="WP_194453313.1">
    <property type="nucleotide sequence ID" value="NZ_CP063849.1"/>
</dbReference>
<dbReference type="GO" id="GO:0006633">
    <property type="term" value="P:fatty acid biosynthetic process"/>
    <property type="evidence" value="ECO:0007669"/>
    <property type="project" value="UniProtKB-UniRule"/>
</dbReference>
<comment type="pathway">
    <text evidence="1 13">Lipid metabolism; fatty acid biosynthesis.</text>
</comment>
<keyword evidence="17" id="KW-1185">Reference proteome</keyword>
<comment type="subunit">
    <text evidence="13">Homodimer.</text>
</comment>
<evidence type="ECO:0000256" key="5">
    <source>
        <dbReference type="ARBA" id="ARBA00022516"/>
    </source>
</evidence>
<accession>A0A7S7SNN5</accession>
<dbReference type="AlphaFoldDB" id="A0A7S7SNN5"/>
<reference evidence="16 17" key="1">
    <citation type="submission" date="2020-10" db="EMBL/GenBank/DDBJ databases">
        <title>Complete genome sequence of Paludibaculum fermentans P105T, a facultatively anaerobic acidobacterium capable of dissimilatory Fe(III) reduction.</title>
        <authorList>
            <person name="Dedysh S.N."/>
            <person name="Beletsky A.V."/>
            <person name="Kulichevskaya I.S."/>
            <person name="Mardanov A.V."/>
            <person name="Ravin N.V."/>
        </authorList>
    </citation>
    <scope>NUCLEOTIDE SEQUENCE [LARGE SCALE GENOMIC DNA]</scope>
    <source>
        <strain evidence="16 17">P105</strain>
    </source>
</reference>
<comment type="domain">
    <text evidence="13">The last Arg residue of the ACP-binding site is essential for the weak association between ACP/AcpP and FabH.</text>
</comment>
<dbReference type="InterPro" id="IPR016039">
    <property type="entry name" value="Thiolase-like"/>
</dbReference>
<dbReference type="Proteomes" id="UP000593892">
    <property type="component" value="Chromosome"/>
</dbReference>
<dbReference type="FunFam" id="3.40.47.10:FF:000004">
    <property type="entry name" value="3-oxoacyl-[acyl-carrier-protein] synthase 3"/>
    <property type="match status" value="1"/>
</dbReference>
<evidence type="ECO:0000313" key="17">
    <source>
        <dbReference type="Proteomes" id="UP000593892"/>
    </source>
</evidence>
<evidence type="ECO:0000256" key="1">
    <source>
        <dbReference type="ARBA" id="ARBA00005194"/>
    </source>
</evidence>
<keyword evidence="5 13" id="KW-0444">Lipid biosynthesis</keyword>
<proteinExistence type="inferred from homology"/>
<protein>
    <recommendedName>
        <fullName evidence="3 13">Beta-ketoacyl-[acyl-carrier-protein] synthase III</fullName>
        <shortName evidence="13">Beta-ketoacyl-ACP synthase III</shortName>
        <shortName evidence="13">KAS III</shortName>
        <ecNumber evidence="3 13">2.3.1.180</ecNumber>
    </recommendedName>
    <alternativeName>
        <fullName evidence="13">3-oxoacyl-[acyl-carrier-protein] synthase 3</fullName>
    </alternativeName>
    <alternativeName>
        <fullName evidence="13">3-oxoacyl-[acyl-carrier-protein] synthase III</fullName>
    </alternativeName>
</protein>
<dbReference type="GO" id="GO:0004315">
    <property type="term" value="F:3-oxoacyl-[acyl-carrier-protein] synthase activity"/>
    <property type="evidence" value="ECO:0007669"/>
    <property type="project" value="InterPro"/>
</dbReference>
<evidence type="ECO:0000256" key="4">
    <source>
        <dbReference type="ARBA" id="ARBA00022490"/>
    </source>
</evidence>
<dbReference type="Gene3D" id="3.40.47.10">
    <property type="match status" value="1"/>
</dbReference>
<keyword evidence="8 13" id="KW-0443">Lipid metabolism</keyword>
<dbReference type="GO" id="GO:0033818">
    <property type="term" value="F:beta-ketoacyl-acyl-carrier-protein synthase III activity"/>
    <property type="evidence" value="ECO:0007669"/>
    <property type="project" value="UniProtKB-UniRule"/>
</dbReference>
<feature type="domain" description="Beta-ketoacyl-[acyl-carrier-protein] synthase III C-terminal" evidence="14">
    <location>
        <begin position="238"/>
        <end position="327"/>
    </location>
</feature>
<dbReference type="UniPathway" id="UPA00094"/>
<dbReference type="SUPFAM" id="SSF53901">
    <property type="entry name" value="Thiolase-like"/>
    <property type="match status" value="1"/>
</dbReference>
<evidence type="ECO:0000256" key="12">
    <source>
        <dbReference type="ARBA" id="ARBA00051096"/>
    </source>
</evidence>
<keyword evidence="4 13" id="KW-0963">Cytoplasm</keyword>
<name>A0A7S7SNN5_PALFE</name>
<keyword evidence="11 13" id="KW-0012">Acyltransferase</keyword>
<organism evidence="16 17">
    <name type="scientific">Paludibaculum fermentans</name>
    <dbReference type="NCBI Taxonomy" id="1473598"/>
    <lineage>
        <taxon>Bacteria</taxon>
        <taxon>Pseudomonadati</taxon>
        <taxon>Acidobacteriota</taxon>
        <taxon>Terriglobia</taxon>
        <taxon>Bryobacterales</taxon>
        <taxon>Bryobacteraceae</taxon>
        <taxon>Paludibaculum</taxon>
    </lineage>
</organism>
<dbReference type="PANTHER" id="PTHR34069">
    <property type="entry name" value="3-OXOACYL-[ACYL-CARRIER-PROTEIN] SYNTHASE 3"/>
    <property type="match status" value="1"/>
</dbReference>
<dbReference type="KEGG" id="pfer:IRI77_17455"/>
<keyword evidence="9 13" id="KW-0275">Fatty acid biosynthesis</keyword>
<evidence type="ECO:0000256" key="7">
    <source>
        <dbReference type="ARBA" id="ARBA00022832"/>
    </source>
</evidence>
<dbReference type="Pfam" id="PF08541">
    <property type="entry name" value="ACP_syn_III_C"/>
    <property type="match status" value="1"/>
</dbReference>
<dbReference type="CDD" id="cd00830">
    <property type="entry name" value="KAS_III"/>
    <property type="match status" value="1"/>
</dbReference>
<feature type="region of interest" description="ACP-binding" evidence="13">
    <location>
        <begin position="255"/>
        <end position="259"/>
    </location>
</feature>
<evidence type="ECO:0000256" key="13">
    <source>
        <dbReference type="HAMAP-Rule" id="MF_01815"/>
    </source>
</evidence>
<sequence length="329" mass="35570">MRNVKISAVGAWVPPRVLTNADLEKMVDTTNEWILERTGIRERHIADPEIATSDMALNAARIALEERGTTAEDVDAIILCTVTPDHMFPSTACIIQHKLGAKHAWGFDLVAACSSFVYGLTTAAHLVGSGSHKKVLVIGSDTMSRIIDYTDRSTCVLFGDGAGAFLIEPGEEGGPGFIGFRNELDGSGGEALKMPAGGSRMPPTHETIDQRLHFVHQEGQAVFKFAVRRMGEISSELLAAHNLKPSDVKLMIPHQANRRIILACADRLGIPHDKVLINIERYGNTTSGTIPIATREAIDTGRLQKGDLVLFAAVGAGFTVGANLWRWAI</sequence>
<comment type="similarity">
    <text evidence="2 13">Belongs to the thiolase-like superfamily. FabH family.</text>
</comment>
<comment type="function">
    <text evidence="13">Catalyzes the condensation reaction of fatty acid synthesis by the addition to an acyl acceptor of two carbons from malonyl-ACP. Catalyzes the first condensation reaction which initiates fatty acid synthesis and may therefore play a role in governing the total rate of fatty acid production. Possesses both acetoacetyl-ACP synthase and acetyl transacylase activities. Its substrate specificity determines the biosynthesis of branched-chain and/or straight-chain of fatty acids.</text>
</comment>
<dbReference type="GO" id="GO:0044550">
    <property type="term" value="P:secondary metabolite biosynthetic process"/>
    <property type="evidence" value="ECO:0007669"/>
    <property type="project" value="TreeGrafter"/>
</dbReference>
<dbReference type="Pfam" id="PF08545">
    <property type="entry name" value="ACP_syn_III"/>
    <property type="match status" value="1"/>
</dbReference>
<feature type="active site" evidence="13">
    <location>
        <position position="113"/>
    </location>
</feature>
<dbReference type="GO" id="GO:0005737">
    <property type="term" value="C:cytoplasm"/>
    <property type="evidence" value="ECO:0007669"/>
    <property type="project" value="UniProtKB-SubCell"/>
</dbReference>
<comment type="subcellular location">
    <subcellularLocation>
        <location evidence="13">Cytoplasm</location>
    </subcellularLocation>
</comment>
<keyword evidence="10 13" id="KW-0511">Multifunctional enzyme</keyword>
<feature type="active site" evidence="13">
    <location>
        <position position="254"/>
    </location>
</feature>